<evidence type="ECO:0000256" key="5">
    <source>
        <dbReference type="ARBA" id="ARBA00023115"/>
    </source>
</evidence>
<dbReference type="InterPro" id="IPR017716">
    <property type="entry name" value="S-AdoMet_deCOase_pro-enz"/>
</dbReference>
<dbReference type="Proteomes" id="UP000228730">
    <property type="component" value="Unassembled WGS sequence"/>
</dbReference>
<dbReference type="InterPro" id="IPR003826">
    <property type="entry name" value="AdoMetDC_fam_prok"/>
</dbReference>
<reference evidence="11" key="1">
    <citation type="submission" date="2017-09" db="EMBL/GenBank/DDBJ databases">
        <title>Depth-based differentiation of microbial function through sediment-hosted aquifers and enrichment of novel symbionts in the deep terrestrial subsurface.</title>
        <authorList>
            <person name="Probst A.J."/>
            <person name="Ladd B."/>
            <person name="Jarett J.K."/>
            <person name="Geller-Mcgrath D.E."/>
            <person name="Sieber C.M.K."/>
            <person name="Emerson J.B."/>
            <person name="Anantharaman K."/>
            <person name="Thomas B.C."/>
            <person name="Malmstrom R."/>
            <person name="Stieglmeier M."/>
            <person name="Klingl A."/>
            <person name="Woyke T."/>
            <person name="Ryan C.M."/>
            <person name="Banfield J.F."/>
        </authorList>
    </citation>
    <scope>NUCLEOTIDE SEQUENCE [LARGE SCALE GENOMIC DNA]</scope>
</reference>
<dbReference type="GO" id="GO:0005829">
    <property type="term" value="C:cytosol"/>
    <property type="evidence" value="ECO:0007669"/>
    <property type="project" value="TreeGrafter"/>
</dbReference>
<evidence type="ECO:0000256" key="4">
    <source>
        <dbReference type="ARBA" id="ARBA00023066"/>
    </source>
</evidence>
<dbReference type="AlphaFoldDB" id="A0A2M7Q6Z5"/>
<evidence type="ECO:0000256" key="3">
    <source>
        <dbReference type="ARBA" id="ARBA00022813"/>
    </source>
</evidence>
<keyword evidence="8" id="KW-0704">Schiff base</keyword>
<evidence type="ECO:0000256" key="6">
    <source>
        <dbReference type="ARBA" id="ARBA00023145"/>
    </source>
</evidence>
<comment type="caution">
    <text evidence="10">The sequence shown here is derived from an EMBL/GenBank/DDBJ whole genome shotgun (WGS) entry which is preliminary data.</text>
</comment>
<gene>
    <name evidence="10" type="primary">speD</name>
    <name evidence="10" type="ORF">COY97_02040</name>
</gene>
<dbReference type="SUPFAM" id="SSF56276">
    <property type="entry name" value="S-adenosylmethionine decarboxylase"/>
    <property type="match status" value="1"/>
</dbReference>
<name>A0A2M7Q6Z5_9BACT</name>
<keyword evidence="6" id="KW-0865">Zymogen</keyword>
<evidence type="ECO:0000256" key="7">
    <source>
        <dbReference type="ARBA" id="ARBA00023239"/>
    </source>
</evidence>
<dbReference type="InterPro" id="IPR016067">
    <property type="entry name" value="S-AdoMet_deCO2ase_core"/>
</dbReference>
<accession>A0A2M7Q6Z5</accession>
<evidence type="ECO:0000313" key="10">
    <source>
        <dbReference type="EMBL" id="PIY58850.1"/>
    </source>
</evidence>
<dbReference type="GO" id="GO:0008295">
    <property type="term" value="P:spermidine biosynthetic process"/>
    <property type="evidence" value="ECO:0007669"/>
    <property type="project" value="UniProtKB-KW"/>
</dbReference>
<organism evidence="10 11">
    <name type="scientific">Candidatus Wolfebacteria bacterium CG_4_10_14_0_8_um_filter_39_64</name>
    <dbReference type="NCBI Taxonomy" id="1975063"/>
    <lineage>
        <taxon>Bacteria</taxon>
        <taxon>Candidatus Wolfeibacteriota</taxon>
    </lineage>
</organism>
<evidence type="ECO:0000256" key="9">
    <source>
        <dbReference type="ARBA" id="ARBA00023317"/>
    </source>
</evidence>
<dbReference type="PANTHER" id="PTHR33866">
    <property type="entry name" value="S-ADENOSYLMETHIONINE DECARBOXYLASE PROENZYME"/>
    <property type="match status" value="1"/>
</dbReference>
<dbReference type="GO" id="GO:0004014">
    <property type="term" value="F:adenosylmethionine decarboxylase activity"/>
    <property type="evidence" value="ECO:0007669"/>
    <property type="project" value="InterPro"/>
</dbReference>
<dbReference type="EMBL" id="PFKY01000063">
    <property type="protein sequence ID" value="PIY58850.1"/>
    <property type="molecule type" value="Genomic_DNA"/>
</dbReference>
<keyword evidence="3" id="KW-0068">Autocatalytic cleavage</keyword>
<evidence type="ECO:0000256" key="1">
    <source>
        <dbReference type="ARBA" id="ARBA00001928"/>
    </source>
</evidence>
<protein>
    <submittedName>
        <fullName evidence="10">Adenosylmethionine decarboxylase</fullName>
    </submittedName>
</protein>
<evidence type="ECO:0000256" key="2">
    <source>
        <dbReference type="ARBA" id="ARBA00022793"/>
    </source>
</evidence>
<dbReference type="PANTHER" id="PTHR33866:SF2">
    <property type="entry name" value="S-ADENOSYLMETHIONINE DECARBOXYLASE PROENZYME"/>
    <property type="match status" value="1"/>
</dbReference>
<sequence length="122" mass="14336">MKRIQFGLGKHLIIDAYGIEEEKIKDLRAIRNLLRDLPKKFKMRPLSDAVVKKVASDYYPNYGISGFIMLYESHISIHTWPEQGYAAIDVYSCKDFNEKPVIKYLKKYWGCKKMKTRVVMRG</sequence>
<evidence type="ECO:0000256" key="8">
    <source>
        <dbReference type="ARBA" id="ARBA00023270"/>
    </source>
</evidence>
<comment type="cofactor">
    <cofactor evidence="1">
        <name>pyruvate</name>
        <dbReference type="ChEBI" id="CHEBI:15361"/>
    </cofactor>
</comment>
<evidence type="ECO:0000313" key="11">
    <source>
        <dbReference type="Proteomes" id="UP000228730"/>
    </source>
</evidence>
<dbReference type="NCBIfam" id="TIGR03330">
    <property type="entry name" value="SAM_DCase_Bsu"/>
    <property type="match status" value="1"/>
</dbReference>
<dbReference type="Pfam" id="PF02675">
    <property type="entry name" value="AdoMet_dc"/>
    <property type="match status" value="1"/>
</dbReference>
<keyword evidence="4" id="KW-0745">Spermidine biosynthesis</keyword>
<dbReference type="Gene3D" id="3.60.90.10">
    <property type="entry name" value="S-adenosylmethionine decarboxylase"/>
    <property type="match status" value="1"/>
</dbReference>
<proteinExistence type="predicted"/>
<keyword evidence="9" id="KW-0670">Pyruvate</keyword>
<keyword evidence="2" id="KW-0210">Decarboxylase</keyword>
<keyword evidence="5" id="KW-0620">Polyamine biosynthesis</keyword>
<keyword evidence="7" id="KW-0456">Lyase</keyword>